<dbReference type="Proteomes" id="UP000246740">
    <property type="component" value="Unassembled WGS sequence"/>
</dbReference>
<keyword evidence="15" id="KW-1185">Reference proteome</keyword>
<keyword evidence="6" id="KW-0289">Folate biosynthesis</keyword>
<evidence type="ECO:0000256" key="5">
    <source>
        <dbReference type="ARBA" id="ARBA00022679"/>
    </source>
</evidence>
<evidence type="ECO:0000256" key="7">
    <source>
        <dbReference type="ARBA" id="ARBA00022962"/>
    </source>
</evidence>
<dbReference type="SUPFAM" id="SSF52317">
    <property type="entry name" value="Class I glutamine amidotransferase-like"/>
    <property type="match status" value="2"/>
</dbReference>
<evidence type="ECO:0000256" key="9">
    <source>
        <dbReference type="ARBA" id="ARBA00031904"/>
    </source>
</evidence>
<evidence type="ECO:0000256" key="10">
    <source>
        <dbReference type="SAM" id="MobiDB-lite"/>
    </source>
</evidence>
<evidence type="ECO:0000256" key="8">
    <source>
        <dbReference type="ARBA" id="ARBA00031329"/>
    </source>
</evidence>
<dbReference type="Gene3D" id="3.60.120.10">
    <property type="entry name" value="Anthranilate synthase"/>
    <property type="match status" value="1"/>
</dbReference>
<dbReference type="GO" id="GO:0008153">
    <property type="term" value="P:4-aminobenzoate biosynthetic process"/>
    <property type="evidence" value="ECO:0007669"/>
    <property type="project" value="TreeGrafter"/>
</dbReference>
<dbReference type="InterPro" id="IPR029062">
    <property type="entry name" value="Class_I_gatase-like"/>
</dbReference>
<evidence type="ECO:0000313" key="15">
    <source>
        <dbReference type="Proteomes" id="UP000246740"/>
    </source>
</evidence>
<dbReference type="FunCoup" id="A0A317XQW9">
    <property type="interactions" value="99"/>
</dbReference>
<dbReference type="PANTHER" id="PTHR11236">
    <property type="entry name" value="AMINOBENZOATE/ANTHRANILATE SYNTHASE"/>
    <property type="match status" value="1"/>
</dbReference>
<comment type="pathway">
    <text evidence="2">Cofactor biosynthesis; tetrahydrofolate biosynthesis; 4-aminobenzoate from chorismate: step 1/2.</text>
</comment>
<dbReference type="UniPathway" id="UPA00077">
    <property type="reaction ID" value="UER00149"/>
</dbReference>
<dbReference type="GO" id="GO:0000162">
    <property type="term" value="P:L-tryptophan biosynthetic process"/>
    <property type="evidence" value="ECO:0007669"/>
    <property type="project" value="TreeGrafter"/>
</dbReference>
<gene>
    <name evidence="14" type="ORF">BCV70DRAFT_190631</name>
</gene>
<feature type="domain" description="Chorismate-utilising enzyme C-terminal" evidence="12">
    <location>
        <begin position="653"/>
        <end position="970"/>
    </location>
</feature>
<dbReference type="InterPro" id="IPR005801">
    <property type="entry name" value="ADC_synthase"/>
</dbReference>
<dbReference type="InterPro" id="IPR006805">
    <property type="entry name" value="Anth_synth_I_N"/>
</dbReference>
<dbReference type="EC" id="2.6.1.85" evidence="4"/>
<dbReference type="AlphaFoldDB" id="A0A317XQW9"/>
<dbReference type="Pfam" id="PF00117">
    <property type="entry name" value="GATase"/>
    <property type="match status" value="2"/>
</dbReference>
<keyword evidence="7" id="KW-0315">Glutamine amidotransferase</keyword>
<feature type="domain" description="Anthranilate synthase component I N-terminal" evidence="13">
    <location>
        <begin position="419"/>
        <end position="562"/>
    </location>
</feature>
<dbReference type="Pfam" id="PF00425">
    <property type="entry name" value="Chorismate_bind"/>
    <property type="match status" value="1"/>
</dbReference>
<sequence length="998" mass="109217">MGSKLPRILIVDHFDSYTLNLLALLLSKEDLAGKDLAQAIEERIVVLPHTHPLLTSQAFHEHVRPHIDAIILSPGPGSPDKSTDFGAAEALLKDVDLNLPVLGVCLGHQGLATAFGGQVTRALSVRHGLQSKLKIEPYADRPEAVDGTKRISLLDGIPQDTLVVRYNSLVVDTETLPDCLRVTAWSRDEVSPAPAPRPGHFREARTPTTHRTLDATSPSHCLSASTDVTNVTASARSSVSLSTAHKTASASSDKESDLESAPSSADDIDEPDSLAAQLGQLQPAIMALQHKTLPFYGVQFHPESIESQAGHRLMSNFLALVRQFWMEEASASDLTRAQDAQRRLQSWPSPVLRLPKHLVLAGERCLAGSQMHEERKPLASAAARPLTIATHQFSEFTPDINLLMPSIFHGLFRTASPVGAMWLDSARDKDPHSRYSYMSVPAFSLSYKVGSAHVLLSTDGETTVELPLTTTDGQDVSFWTFVNELQRELMESTDMHELQKTDITDGNIFRIGFTGYWGYEMKNESLSLDTSAPVGDGCNLFDAEFFFCDRVLAYDHHTQMWTASALVAGNSCNLGTERLKQVMSKLQELAGVSSDAEAVSIGTTAAVATAWMQHVQSGVETVCRSDDPQSDFTSIATGLCEALPVLRPKMLAQDYMEQIESARELIAAGESYELCMTNQFQGQLPTIREDDAVDTPLDLDHFGLYCKLRARNPAPYSAFMRLPDLGGQRDAAVGKPQRGRAIVSTSPERFMRITRDGQVEMKPIKGTLARAGYGPGEKAMQPGCDTVEEETIKRRWRESEDERRRAKLAADVKERAENLMIVDLIRADLFSFCRADSVAVPGLMKVESYETVHQLVTTVSGQLKPDIGTAEAVRRCFPPGSMTGAPKRRSVQLLERLELSLADAEHDDNLRARRGIYSGALGWMGLDGAADFSVVIRTLVADGDNVSIGAGGAITYLSNPEREWQEVLDKVNALAIVDHSRQQDRLAQQASSDVPMAA</sequence>
<feature type="region of interest" description="Disordered" evidence="10">
    <location>
        <begin position="236"/>
        <end position="270"/>
    </location>
</feature>
<protein>
    <recommendedName>
        <fullName evidence="4">aminodeoxychorismate synthase</fullName>
        <ecNumber evidence="4">2.6.1.85</ecNumber>
    </recommendedName>
    <alternativeName>
        <fullName evidence="8">Para-aminobenzoate synthase</fullName>
    </alternativeName>
    <alternativeName>
        <fullName evidence="9">p-aminobenzoic acid synthase</fullName>
    </alternativeName>
</protein>
<dbReference type="SUPFAM" id="SSF56322">
    <property type="entry name" value="ADC synthase"/>
    <property type="match status" value="1"/>
</dbReference>
<dbReference type="PANTHER" id="PTHR11236:SF18">
    <property type="entry name" value="AMINODEOXYCHORISMATE SYNTHASE"/>
    <property type="match status" value="1"/>
</dbReference>
<evidence type="ECO:0000259" key="13">
    <source>
        <dbReference type="Pfam" id="PF04715"/>
    </source>
</evidence>
<dbReference type="GO" id="GO:0046656">
    <property type="term" value="P:folic acid biosynthetic process"/>
    <property type="evidence" value="ECO:0007669"/>
    <property type="project" value="UniProtKB-KW"/>
</dbReference>
<dbReference type="GO" id="GO:0005737">
    <property type="term" value="C:cytoplasm"/>
    <property type="evidence" value="ECO:0007669"/>
    <property type="project" value="TreeGrafter"/>
</dbReference>
<dbReference type="GO" id="GO:0046820">
    <property type="term" value="F:4-amino-4-deoxychorismate synthase activity"/>
    <property type="evidence" value="ECO:0007669"/>
    <property type="project" value="UniProtKB-EC"/>
</dbReference>
<dbReference type="STRING" id="1882483.A0A317XQW9"/>
<feature type="compositionally biased region" description="Polar residues" evidence="10">
    <location>
        <begin position="236"/>
        <end position="251"/>
    </location>
</feature>
<evidence type="ECO:0000256" key="1">
    <source>
        <dbReference type="ARBA" id="ARBA00001000"/>
    </source>
</evidence>
<dbReference type="InterPro" id="IPR019999">
    <property type="entry name" value="Anth_synth_I-like"/>
</dbReference>
<comment type="catalytic activity">
    <reaction evidence="1">
        <text>chorismate + L-glutamine = 4-amino-4-deoxychorismate + L-glutamate</text>
        <dbReference type="Rhea" id="RHEA:11672"/>
        <dbReference type="ChEBI" id="CHEBI:29748"/>
        <dbReference type="ChEBI" id="CHEBI:29985"/>
        <dbReference type="ChEBI" id="CHEBI:58359"/>
        <dbReference type="ChEBI" id="CHEBI:58406"/>
        <dbReference type="EC" id="2.6.1.85"/>
    </reaction>
</comment>
<dbReference type="Gene3D" id="3.40.50.880">
    <property type="match status" value="2"/>
</dbReference>
<dbReference type="InterPro" id="IPR015890">
    <property type="entry name" value="Chorismate_C"/>
</dbReference>
<comment type="similarity">
    <text evidence="3">In the C-terminal section; belongs to the anthranilate synthase component I family.</text>
</comment>
<evidence type="ECO:0000256" key="6">
    <source>
        <dbReference type="ARBA" id="ARBA00022909"/>
    </source>
</evidence>
<accession>A0A317XQW9</accession>
<dbReference type="PRINTS" id="PR00099">
    <property type="entry name" value="CPSGATASE"/>
</dbReference>
<dbReference type="PROSITE" id="PS51273">
    <property type="entry name" value="GATASE_TYPE_1"/>
    <property type="match status" value="1"/>
</dbReference>
<evidence type="ECO:0000256" key="3">
    <source>
        <dbReference type="ARBA" id="ARBA00005970"/>
    </source>
</evidence>
<feature type="compositionally biased region" description="Polar residues" evidence="10">
    <location>
        <begin position="206"/>
        <end position="223"/>
    </location>
</feature>
<keyword evidence="5" id="KW-0808">Transferase</keyword>
<dbReference type="InterPro" id="IPR017926">
    <property type="entry name" value="GATASE"/>
</dbReference>
<evidence type="ECO:0000259" key="11">
    <source>
        <dbReference type="Pfam" id="PF00117"/>
    </source>
</evidence>
<dbReference type="EMBL" id="KZ819194">
    <property type="protein sequence ID" value="PWY99690.1"/>
    <property type="molecule type" value="Genomic_DNA"/>
</dbReference>
<dbReference type="Pfam" id="PF04715">
    <property type="entry name" value="Anth_synt_I_N"/>
    <property type="match status" value="1"/>
</dbReference>
<proteinExistence type="inferred from homology"/>
<dbReference type="InterPro" id="IPR006221">
    <property type="entry name" value="TrpG/PapA_dom"/>
</dbReference>
<evidence type="ECO:0000256" key="2">
    <source>
        <dbReference type="ARBA" id="ARBA00005009"/>
    </source>
</evidence>
<name>A0A317XQW9_9BASI</name>
<feature type="domain" description="Glutamine amidotransferase" evidence="11">
    <location>
        <begin position="43"/>
        <end position="189"/>
    </location>
</feature>
<evidence type="ECO:0000256" key="4">
    <source>
        <dbReference type="ARBA" id="ARBA00013139"/>
    </source>
</evidence>
<dbReference type="InParanoid" id="A0A317XQW9"/>
<reference evidence="14 15" key="1">
    <citation type="journal article" date="2018" name="Mol. Biol. Evol.">
        <title>Broad Genomic Sampling Reveals a Smut Pathogenic Ancestry of the Fungal Clade Ustilaginomycotina.</title>
        <authorList>
            <person name="Kijpornyongpan T."/>
            <person name="Mondo S.J."/>
            <person name="Barry K."/>
            <person name="Sandor L."/>
            <person name="Lee J."/>
            <person name="Lipzen A."/>
            <person name="Pangilinan J."/>
            <person name="LaButti K."/>
            <person name="Hainaut M."/>
            <person name="Henrissat B."/>
            <person name="Grigoriev I.V."/>
            <person name="Spatafora J.W."/>
            <person name="Aime M.C."/>
        </authorList>
    </citation>
    <scope>NUCLEOTIDE SEQUENCE [LARGE SCALE GENOMIC DNA]</scope>
    <source>
        <strain evidence="14 15">MCA 3645</strain>
    </source>
</reference>
<feature type="domain" description="Glutamine amidotransferase" evidence="11">
    <location>
        <begin position="284"/>
        <end position="318"/>
    </location>
</feature>
<dbReference type="PRINTS" id="PR00095">
    <property type="entry name" value="ANTSNTHASEI"/>
</dbReference>
<feature type="region of interest" description="Disordered" evidence="10">
    <location>
        <begin position="189"/>
        <end position="223"/>
    </location>
</feature>
<evidence type="ECO:0000313" key="14">
    <source>
        <dbReference type="EMBL" id="PWY99690.1"/>
    </source>
</evidence>
<dbReference type="GO" id="GO:0046654">
    <property type="term" value="P:tetrahydrofolate biosynthetic process"/>
    <property type="evidence" value="ECO:0007669"/>
    <property type="project" value="UniProtKB-UniPathway"/>
</dbReference>
<organism evidence="14 15">
    <name type="scientific">Testicularia cyperi</name>
    <dbReference type="NCBI Taxonomy" id="1882483"/>
    <lineage>
        <taxon>Eukaryota</taxon>
        <taxon>Fungi</taxon>
        <taxon>Dikarya</taxon>
        <taxon>Basidiomycota</taxon>
        <taxon>Ustilaginomycotina</taxon>
        <taxon>Ustilaginomycetes</taxon>
        <taxon>Ustilaginales</taxon>
        <taxon>Anthracoideaceae</taxon>
        <taxon>Testicularia</taxon>
    </lineage>
</organism>
<evidence type="ECO:0000259" key="12">
    <source>
        <dbReference type="Pfam" id="PF00425"/>
    </source>
</evidence>
<dbReference type="CDD" id="cd01743">
    <property type="entry name" value="GATase1_Anthranilate_Synthase"/>
    <property type="match status" value="1"/>
</dbReference>
<dbReference type="OrthoDB" id="64220at2759"/>